<organism evidence="2 3">
    <name type="scientific">Apilactobacillus kunkeei</name>
    <dbReference type="NCBI Taxonomy" id="148814"/>
    <lineage>
        <taxon>Bacteria</taxon>
        <taxon>Bacillati</taxon>
        <taxon>Bacillota</taxon>
        <taxon>Bacilli</taxon>
        <taxon>Lactobacillales</taxon>
        <taxon>Lactobacillaceae</taxon>
        <taxon>Apilactobacillus</taxon>
    </lineage>
</organism>
<comment type="caution">
    <text evidence="2">The sequence shown here is derived from an EMBL/GenBank/DDBJ whole genome shotgun (WGS) entry which is preliminary data.</text>
</comment>
<dbReference type="PATRIC" id="fig|148814.8.peg.240"/>
<evidence type="ECO:0000313" key="3">
    <source>
        <dbReference type="Proteomes" id="UP000037778"/>
    </source>
</evidence>
<proteinExistence type="predicted"/>
<feature type="transmembrane region" description="Helical" evidence="1">
    <location>
        <begin position="161"/>
        <end position="181"/>
    </location>
</feature>
<evidence type="ECO:0000313" key="2">
    <source>
        <dbReference type="EMBL" id="KOY77136.1"/>
    </source>
</evidence>
<feature type="transmembrane region" description="Helical" evidence="1">
    <location>
        <begin position="75"/>
        <end position="97"/>
    </location>
</feature>
<keyword evidence="1" id="KW-1133">Transmembrane helix</keyword>
<dbReference type="EMBL" id="JXCY01000002">
    <property type="protein sequence ID" value="KOY77136.1"/>
    <property type="molecule type" value="Genomic_DNA"/>
</dbReference>
<keyword evidence="3" id="KW-1185">Reference proteome</keyword>
<evidence type="ECO:0000256" key="1">
    <source>
        <dbReference type="SAM" id="Phobius"/>
    </source>
</evidence>
<feature type="transmembrane region" description="Helical" evidence="1">
    <location>
        <begin position="44"/>
        <end position="66"/>
    </location>
</feature>
<name>A0A0M9DE27_9LACO</name>
<accession>A0A0M9DE27</accession>
<gene>
    <name evidence="2" type="ORF">RZ71_10460</name>
</gene>
<dbReference type="Proteomes" id="UP000037778">
    <property type="component" value="Unassembled WGS sequence"/>
</dbReference>
<keyword evidence="1" id="KW-0472">Membrane</keyword>
<dbReference type="AlphaFoldDB" id="A0A0M9DE27"/>
<feature type="transmembrane region" description="Helical" evidence="1">
    <location>
        <begin position="103"/>
        <end position="121"/>
    </location>
</feature>
<dbReference type="RefSeq" id="WP_053791440.1">
    <property type="nucleotide sequence ID" value="NZ_JXCY01000002.1"/>
</dbReference>
<protein>
    <submittedName>
        <fullName evidence="2">Uncharacterized protein</fullName>
    </submittedName>
</protein>
<reference evidence="2 3" key="1">
    <citation type="journal article" date="2015" name="Genome Biol. Evol.">
        <title>Functionally Structured Genomes in Lactobacillus kunkeei Colonizing the Honey Crop and Food Products of Honeybees and Stingless Bees.</title>
        <authorList>
            <person name="Tamarit D."/>
            <person name="Ellegaard K.M."/>
            <person name="Wikander J."/>
            <person name="Olofsson T."/>
            <person name="Vasquez A."/>
            <person name="Andersson S.G."/>
        </authorList>
    </citation>
    <scope>NUCLEOTIDE SEQUENCE [LARGE SCALE GENOMIC DNA]</scope>
    <source>
        <strain evidence="2 3">LAko</strain>
    </source>
</reference>
<keyword evidence="1" id="KW-0812">Transmembrane</keyword>
<sequence length="182" mass="20876">MNKKFEMTKEGWTFLVLFFLFAVYYSFSKAHFAHWGNVKVTFFLVHWSTLLSSLIYAVILVLFYLVCTLLPSRRIVALPTIITLLLAGQELALAYYTLPVGDILGGLVLLIGTLTILYMAYINAKISFNIIDSIVDADEGNYFKRWFNRVKVSLAYDWKPLVISIVIYMIINASMLMTLTFK</sequence>